<protein>
    <recommendedName>
        <fullName evidence="11">GH18 domain-containing protein</fullName>
    </recommendedName>
</protein>
<organism evidence="12 13">
    <name type="scientific">Basidiobolus ranarum</name>
    <dbReference type="NCBI Taxonomy" id="34480"/>
    <lineage>
        <taxon>Eukaryota</taxon>
        <taxon>Fungi</taxon>
        <taxon>Fungi incertae sedis</taxon>
        <taxon>Zoopagomycota</taxon>
        <taxon>Entomophthoromycotina</taxon>
        <taxon>Basidiobolomycetes</taxon>
        <taxon>Basidiobolales</taxon>
        <taxon>Basidiobolaceae</taxon>
        <taxon>Basidiobolus</taxon>
    </lineage>
</organism>
<dbReference type="Gene3D" id="3.10.50.10">
    <property type="match status" value="1"/>
</dbReference>
<dbReference type="PROSITE" id="PS51910">
    <property type="entry name" value="GH18_2"/>
    <property type="match status" value="1"/>
</dbReference>
<keyword evidence="2 7" id="KW-0378">Hydrolase</keyword>
<dbReference type="SUPFAM" id="SSF51445">
    <property type="entry name" value="(Trans)glycosidases"/>
    <property type="match status" value="1"/>
</dbReference>
<feature type="compositionally biased region" description="Polar residues" evidence="9">
    <location>
        <begin position="430"/>
        <end position="447"/>
    </location>
</feature>
<dbReference type="InterPro" id="IPR050314">
    <property type="entry name" value="Glycosyl_Hydrlase_18"/>
</dbReference>
<dbReference type="SMART" id="SM00636">
    <property type="entry name" value="Glyco_18"/>
    <property type="match status" value="1"/>
</dbReference>
<evidence type="ECO:0000313" key="13">
    <source>
        <dbReference type="Proteomes" id="UP001479436"/>
    </source>
</evidence>
<comment type="similarity">
    <text evidence="8">Belongs to the glycosyl hydrolase 18 family.</text>
</comment>
<dbReference type="InterPro" id="IPR001223">
    <property type="entry name" value="Glyco_hydro18_cat"/>
</dbReference>
<evidence type="ECO:0000259" key="11">
    <source>
        <dbReference type="PROSITE" id="PS51910"/>
    </source>
</evidence>
<dbReference type="Pfam" id="PF00704">
    <property type="entry name" value="Glyco_hydro_18"/>
    <property type="match status" value="1"/>
</dbReference>
<keyword evidence="5 7" id="KW-0326">Glycosidase</keyword>
<reference evidence="12 13" key="1">
    <citation type="submission" date="2023-04" db="EMBL/GenBank/DDBJ databases">
        <title>Genome of Basidiobolus ranarum AG-B5.</title>
        <authorList>
            <person name="Stajich J.E."/>
            <person name="Carter-House D."/>
            <person name="Gryganskyi A."/>
        </authorList>
    </citation>
    <scope>NUCLEOTIDE SEQUENCE [LARGE SCALE GENOMIC DNA]</scope>
    <source>
        <strain evidence="12 13">AG-B5</strain>
    </source>
</reference>
<evidence type="ECO:0000256" key="5">
    <source>
        <dbReference type="ARBA" id="ARBA00023295"/>
    </source>
</evidence>
<gene>
    <name evidence="12" type="ORF">K7432_007204</name>
</gene>
<dbReference type="Gene3D" id="3.20.20.80">
    <property type="entry name" value="Glycosidases"/>
    <property type="match status" value="1"/>
</dbReference>
<evidence type="ECO:0000256" key="1">
    <source>
        <dbReference type="ARBA" id="ARBA00000822"/>
    </source>
</evidence>
<dbReference type="Proteomes" id="UP001479436">
    <property type="component" value="Unassembled WGS sequence"/>
</dbReference>
<dbReference type="PANTHER" id="PTHR11177">
    <property type="entry name" value="CHITINASE"/>
    <property type="match status" value="1"/>
</dbReference>
<dbReference type="PANTHER" id="PTHR11177:SF392">
    <property type="entry name" value="HAP41P"/>
    <property type="match status" value="1"/>
</dbReference>
<dbReference type="InterPro" id="IPR011583">
    <property type="entry name" value="Chitinase_II/V-like_cat"/>
</dbReference>
<evidence type="ECO:0000256" key="4">
    <source>
        <dbReference type="ARBA" id="ARBA00023277"/>
    </source>
</evidence>
<evidence type="ECO:0000256" key="10">
    <source>
        <dbReference type="SAM" id="SignalP"/>
    </source>
</evidence>
<evidence type="ECO:0000256" key="9">
    <source>
        <dbReference type="SAM" id="MobiDB-lite"/>
    </source>
</evidence>
<comment type="catalytic activity">
    <reaction evidence="1">
        <text>Random endo-hydrolysis of N-acetyl-beta-D-glucosaminide (1-&gt;4)-beta-linkages in chitin and chitodextrins.</text>
        <dbReference type="EC" id="3.2.1.14"/>
    </reaction>
</comment>
<sequence length="447" mass="50117">MKFNQYLISSLSAIAALSSIVYAQSNNSDKIIVGYYVPWGKVDPAALSYDKITHINYGFGVLTKKDDPTNISVDRYYDGTKIRQIQSLANPKGVKVLISLGGWTGGQTFSVVAKDPQLRQKFINNALVFVRKNTKPEYDDNPDGWDLDGIDIDWEYPAREAGKCNVVDKNDTANYLLLLKELREALDKEFPNDHKLLTAAVRVKPFDGPDGNPLTDVSEFAQYFDYVNIMAYDINGAWSKTTGPNAPFNYSPGNGDPFSVTQAFNDWTAAKFPADKLVMGLPFYGRSLTADTNMNVKPINMYASKASDTPKGDNTDSNEPNLFCNEGSVYSGVWKWKYLREEILKQDPFTPVEGWSRYYDNTTQTPWLFRASDQRFISYDDPESLKIKVDYSRDKGLKGVMYWDVTQDTNDELLNVLQLIHGDAKPENIPSVSAGSSSLGEPSATLW</sequence>
<evidence type="ECO:0000256" key="2">
    <source>
        <dbReference type="ARBA" id="ARBA00022801"/>
    </source>
</evidence>
<feature type="domain" description="GH18" evidence="11">
    <location>
        <begin position="30"/>
        <end position="424"/>
    </location>
</feature>
<dbReference type="SUPFAM" id="SSF54556">
    <property type="entry name" value="Chitinase insertion domain"/>
    <property type="match status" value="1"/>
</dbReference>
<dbReference type="EMBL" id="JASJQH010007222">
    <property type="protein sequence ID" value="KAK9712368.1"/>
    <property type="molecule type" value="Genomic_DNA"/>
</dbReference>
<dbReference type="InterPro" id="IPR017853">
    <property type="entry name" value="GH"/>
</dbReference>
<keyword evidence="3" id="KW-0146">Chitin degradation</keyword>
<evidence type="ECO:0000313" key="12">
    <source>
        <dbReference type="EMBL" id="KAK9712368.1"/>
    </source>
</evidence>
<proteinExistence type="inferred from homology"/>
<keyword evidence="10" id="KW-0732">Signal</keyword>
<feature type="chain" id="PRO_5045674239" description="GH18 domain-containing protein" evidence="10">
    <location>
        <begin position="24"/>
        <end position="447"/>
    </location>
</feature>
<evidence type="ECO:0000256" key="7">
    <source>
        <dbReference type="RuleBase" id="RU000489"/>
    </source>
</evidence>
<dbReference type="InterPro" id="IPR029070">
    <property type="entry name" value="Chitinase_insertion_sf"/>
</dbReference>
<dbReference type="InterPro" id="IPR001579">
    <property type="entry name" value="Glyco_hydro_18_chit_AS"/>
</dbReference>
<comment type="caution">
    <text evidence="12">The sequence shown here is derived from an EMBL/GenBank/DDBJ whole genome shotgun (WGS) entry which is preliminary data.</text>
</comment>
<name>A0ABR2W0G4_9FUNG</name>
<evidence type="ECO:0000256" key="8">
    <source>
        <dbReference type="RuleBase" id="RU004453"/>
    </source>
</evidence>
<dbReference type="PROSITE" id="PS01095">
    <property type="entry name" value="GH18_1"/>
    <property type="match status" value="1"/>
</dbReference>
<keyword evidence="4" id="KW-0119">Carbohydrate metabolism</keyword>
<evidence type="ECO:0000256" key="3">
    <source>
        <dbReference type="ARBA" id="ARBA00023024"/>
    </source>
</evidence>
<keyword evidence="6" id="KW-0624">Polysaccharide degradation</keyword>
<accession>A0ABR2W0G4</accession>
<evidence type="ECO:0000256" key="6">
    <source>
        <dbReference type="ARBA" id="ARBA00023326"/>
    </source>
</evidence>
<keyword evidence="13" id="KW-1185">Reference proteome</keyword>
<feature type="signal peptide" evidence="10">
    <location>
        <begin position="1"/>
        <end position="23"/>
    </location>
</feature>
<feature type="region of interest" description="Disordered" evidence="9">
    <location>
        <begin position="428"/>
        <end position="447"/>
    </location>
</feature>